<keyword evidence="2" id="KW-1133">Transmembrane helix</keyword>
<evidence type="ECO:0000256" key="2">
    <source>
        <dbReference type="SAM" id="Phobius"/>
    </source>
</evidence>
<keyword evidence="2" id="KW-0812">Transmembrane</keyword>
<protein>
    <submittedName>
        <fullName evidence="3">LPXTG cell wall anchor domain-containing protein</fullName>
    </submittedName>
</protein>
<evidence type="ECO:0000313" key="3">
    <source>
        <dbReference type="EMBL" id="RHK02710.1"/>
    </source>
</evidence>
<evidence type="ECO:0000256" key="1">
    <source>
        <dbReference type="SAM" id="MobiDB-lite"/>
    </source>
</evidence>
<accession>A0A415ELB8</accession>
<dbReference type="EMBL" id="QRMZ01000043">
    <property type="protein sequence ID" value="RHK02710.1"/>
    <property type="molecule type" value="Genomic_DNA"/>
</dbReference>
<organism evidence="3 4">
    <name type="scientific">Enterococcus casseliflavus</name>
    <name type="common">Enterococcus flavescens</name>
    <dbReference type="NCBI Taxonomy" id="37734"/>
    <lineage>
        <taxon>Bacteria</taxon>
        <taxon>Bacillati</taxon>
        <taxon>Bacillota</taxon>
        <taxon>Bacilli</taxon>
        <taxon>Lactobacillales</taxon>
        <taxon>Enterococcaceae</taxon>
        <taxon>Enterococcus</taxon>
    </lineage>
</organism>
<evidence type="ECO:0000313" key="4">
    <source>
        <dbReference type="Proteomes" id="UP000286288"/>
    </source>
</evidence>
<keyword evidence="2" id="KW-0472">Membrane</keyword>
<feature type="transmembrane region" description="Helical" evidence="2">
    <location>
        <begin position="65"/>
        <end position="83"/>
    </location>
</feature>
<dbReference type="AlphaFoldDB" id="A0A415ELB8"/>
<dbReference type="Proteomes" id="UP000286288">
    <property type="component" value="Unassembled WGS sequence"/>
</dbReference>
<proteinExistence type="predicted"/>
<sequence>MLAVLLALQFPLSVDGTQVQSVESEGSIGFTGAYKPIGTPDPPPSTSPQKPGGSLPQTNMTEGSFAIWVGSFLATGVLVLVEYKRRKATQKIIGMKVGNE</sequence>
<comment type="caution">
    <text evidence="3">The sequence shown here is derived from an EMBL/GenBank/DDBJ whole genome shotgun (WGS) entry which is preliminary data.</text>
</comment>
<feature type="region of interest" description="Disordered" evidence="1">
    <location>
        <begin position="30"/>
        <end position="58"/>
    </location>
</feature>
<reference evidence="3 4" key="1">
    <citation type="submission" date="2018-08" db="EMBL/GenBank/DDBJ databases">
        <title>A genome reference for cultivated species of the human gut microbiota.</title>
        <authorList>
            <person name="Zou Y."/>
            <person name="Xue W."/>
            <person name="Luo G."/>
        </authorList>
    </citation>
    <scope>NUCLEOTIDE SEQUENCE [LARGE SCALE GENOMIC DNA]</scope>
    <source>
        <strain evidence="3 4">AF48-16</strain>
    </source>
</reference>
<gene>
    <name evidence="3" type="ORF">DW084_17860</name>
</gene>
<name>A0A415ELB8_ENTCA</name>
<dbReference type="NCBIfam" id="TIGR01167">
    <property type="entry name" value="LPXTG_anchor"/>
    <property type="match status" value="1"/>
</dbReference>